<sequence>MESSSSDSSDEDDDYAVAVENECDSESLEDVFRAEIVPIKGKSIFFLETSRPHAPLVSAYQKNVINYARLTIRQVCAIESAAMHNA</sequence>
<name>A0A1B0C2A2_9MUSC</name>
<dbReference type="VEuPathDB" id="VectorBase:GPPI047202"/>
<dbReference type="EnsemblMetazoa" id="GPPI047202-RA">
    <property type="protein sequence ID" value="GPPI047202-PA"/>
    <property type="gene ID" value="GPPI047202"/>
</dbReference>
<proteinExistence type="predicted"/>
<accession>A0A1B0C2A2</accession>
<protein>
    <submittedName>
        <fullName evidence="1">Uncharacterized protein</fullName>
    </submittedName>
</protein>
<dbReference type="EMBL" id="JXJN01024416">
    <property type="status" value="NOT_ANNOTATED_CDS"/>
    <property type="molecule type" value="Genomic_DNA"/>
</dbReference>
<organism evidence="1 2">
    <name type="scientific">Glossina palpalis gambiensis</name>
    <dbReference type="NCBI Taxonomy" id="67801"/>
    <lineage>
        <taxon>Eukaryota</taxon>
        <taxon>Metazoa</taxon>
        <taxon>Ecdysozoa</taxon>
        <taxon>Arthropoda</taxon>
        <taxon>Hexapoda</taxon>
        <taxon>Insecta</taxon>
        <taxon>Pterygota</taxon>
        <taxon>Neoptera</taxon>
        <taxon>Endopterygota</taxon>
        <taxon>Diptera</taxon>
        <taxon>Brachycera</taxon>
        <taxon>Muscomorpha</taxon>
        <taxon>Hippoboscoidea</taxon>
        <taxon>Glossinidae</taxon>
        <taxon>Glossina</taxon>
    </lineage>
</organism>
<reference evidence="2" key="1">
    <citation type="submission" date="2015-01" db="EMBL/GenBank/DDBJ databases">
        <authorList>
            <person name="Aksoy S."/>
            <person name="Warren W."/>
            <person name="Wilson R.K."/>
        </authorList>
    </citation>
    <scope>NUCLEOTIDE SEQUENCE [LARGE SCALE GENOMIC DNA]</scope>
    <source>
        <strain evidence="2">IAEA</strain>
    </source>
</reference>
<reference evidence="1" key="2">
    <citation type="submission" date="2020-05" db="UniProtKB">
        <authorList>
            <consortium name="EnsemblMetazoa"/>
        </authorList>
    </citation>
    <scope>IDENTIFICATION</scope>
    <source>
        <strain evidence="1">IAEA</strain>
    </source>
</reference>
<keyword evidence="2" id="KW-1185">Reference proteome</keyword>
<evidence type="ECO:0000313" key="1">
    <source>
        <dbReference type="EnsemblMetazoa" id="GPPI047202-PA"/>
    </source>
</evidence>
<dbReference type="AlphaFoldDB" id="A0A1B0C2A2"/>
<evidence type="ECO:0000313" key="2">
    <source>
        <dbReference type="Proteomes" id="UP000092460"/>
    </source>
</evidence>
<dbReference type="Proteomes" id="UP000092460">
    <property type="component" value="Unassembled WGS sequence"/>
</dbReference>